<gene>
    <name evidence="1" type="primary">eutA</name>
    <name evidence="1" type="ORF">H8S62_15440</name>
</gene>
<dbReference type="AlphaFoldDB" id="A0A8J6JNT1"/>
<dbReference type="SUPFAM" id="SSF53067">
    <property type="entry name" value="Actin-like ATPase domain"/>
    <property type="match status" value="1"/>
</dbReference>
<name>A0A8J6JNT1_9FIRM</name>
<protein>
    <submittedName>
        <fullName evidence="1">Ethanolamine ammonia-lyase reactivating factor EutA</fullName>
    </submittedName>
</protein>
<accession>A0A8J6JNT1</accession>
<reference evidence="1" key="1">
    <citation type="submission" date="2020-08" db="EMBL/GenBank/DDBJ databases">
        <title>Genome public.</title>
        <authorList>
            <person name="Liu C."/>
            <person name="Sun Q."/>
        </authorList>
    </citation>
    <scope>NUCLEOTIDE SEQUENCE</scope>
    <source>
        <strain evidence="1">NSJ-52</strain>
    </source>
</reference>
<proteinExistence type="predicted"/>
<keyword evidence="2" id="KW-1185">Reference proteome</keyword>
<dbReference type="InterPro" id="IPR050696">
    <property type="entry name" value="FtsA/MreB"/>
</dbReference>
<dbReference type="PANTHER" id="PTHR32432">
    <property type="entry name" value="CELL DIVISION PROTEIN FTSA-RELATED"/>
    <property type="match status" value="1"/>
</dbReference>
<dbReference type="InterPro" id="IPR009377">
    <property type="entry name" value="EutA"/>
</dbReference>
<organism evidence="1 2">
    <name type="scientific">Lawsonibacter faecis</name>
    <dbReference type="NCBI Taxonomy" id="2763052"/>
    <lineage>
        <taxon>Bacteria</taxon>
        <taxon>Bacillati</taxon>
        <taxon>Bacillota</taxon>
        <taxon>Clostridia</taxon>
        <taxon>Eubacteriales</taxon>
        <taxon>Oscillospiraceae</taxon>
        <taxon>Lawsonibacter</taxon>
    </lineage>
</organism>
<dbReference type="Pfam" id="PF06277">
    <property type="entry name" value="EutA"/>
    <property type="match status" value="1"/>
</dbReference>
<evidence type="ECO:0000313" key="1">
    <source>
        <dbReference type="EMBL" id="MBC5738404.1"/>
    </source>
</evidence>
<evidence type="ECO:0000313" key="2">
    <source>
        <dbReference type="Proteomes" id="UP000607645"/>
    </source>
</evidence>
<dbReference type="NCBIfam" id="NF007992">
    <property type="entry name" value="PRK10719.1-3"/>
    <property type="match status" value="1"/>
</dbReference>
<dbReference type="PIRSF" id="PIRSF012293">
    <property type="entry name" value="EutA"/>
    <property type="match status" value="1"/>
</dbReference>
<dbReference type="InterPro" id="IPR043129">
    <property type="entry name" value="ATPase_NBD"/>
</dbReference>
<sequence>MTQELLSVGIDIGTSTTQLIFSRLTLENRANPFSVPRIAIADKEVLYRSGIHFTPLLSDTVIDSEGVRAIVEEEYRKSGFEKAQISTGAVIITGETARKENAREVLSTLSGFAGDFVVATAGPDLESILAARGAGIDDYSKEHHTEVLHFDIGGGTSNLALYDRGELKTTGCMDVGGRLIKIDRETGSITYLSPKVRQFYDSAPPGCAARGAPLSVGEAAAPERLAPFVSAMVSALEEIAGLREPTGLADFFWTGGAAKMPLPAAPVPCVSFSGGVADCIWSPPEDWLAYGDIGVLLGRAIRESPAFRGTELVRGEETIRATVVGAGSHSTDLSGSTIFYRGVEFPLKNLPILKLTEEEERGGPARLAAAIREKLRWFADEGGLTQTALCLRGEKNPSYRAVKELAQGVREGLEPLLGRGFFPVVVVETDMAKVLGQALAPGISGPLLCLDGVSADNGDYIDIGAPVANGAVLPVVIKTLAFQKN</sequence>
<comment type="caution">
    <text evidence="1">The sequence shown here is derived from an EMBL/GenBank/DDBJ whole genome shotgun (WGS) entry which is preliminary data.</text>
</comment>
<dbReference type="PANTHER" id="PTHR32432:SF13">
    <property type="entry name" value="ETHANOLAMINE AMMONIA-LYASE REACTIVASE EUTA"/>
    <property type="match status" value="1"/>
</dbReference>
<dbReference type="Proteomes" id="UP000607645">
    <property type="component" value="Unassembled WGS sequence"/>
</dbReference>
<dbReference type="RefSeq" id="WP_155150168.1">
    <property type="nucleotide sequence ID" value="NZ_JACOPQ010000015.1"/>
</dbReference>
<dbReference type="EMBL" id="JACOPQ010000015">
    <property type="protein sequence ID" value="MBC5738404.1"/>
    <property type="molecule type" value="Genomic_DNA"/>
</dbReference>